<sequence>MSNCKHKYLYLYEGIVRDFDIHAVELGIFKSTMPKIKLGESMAFYGCSKCGVMLLTERVK</sequence>
<organism evidence="1 2">
    <name type="scientific">Escherichia phage vB_EcoS_FP</name>
    <dbReference type="NCBI Taxonomy" id="2750857"/>
    <lineage>
        <taxon>Viruses</taxon>
        <taxon>Duplodnaviria</taxon>
        <taxon>Heunggongvirae</taxon>
        <taxon>Uroviricota</taxon>
        <taxon>Caudoviricetes</taxon>
        <taxon>Drexlerviridae</taxon>
        <taxon>Braunvirinae</taxon>
        <taxon>Veterinaerplatzvirus</taxon>
        <taxon>Veterinaerplatzvirus FP</taxon>
    </lineage>
</organism>
<reference evidence="1 2" key="1">
    <citation type="submission" date="2020-06" db="EMBL/GenBank/DDBJ databases">
        <title>Complete genome sequences of eight phages infecting swine Enterotoxigenic Escherichia coli.</title>
        <authorList>
            <person name="Ferreira A."/>
            <person name="Oliveira H."/>
            <person name="Silva D."/>
            <person name="Almeida C."/>
            <person name="Burgan J."/>
            <person name="Azered J."/>
            <person name="Oliveira A."/>
        </authorList>
    </citation>
    <scope>NUCLEOTIDE SEQUENCE [LARGE SCALE GENOMIC DNA]</scope>
</reference>
<keyword evidence="2" id="KW-1185">Reference proteome</keyword>
<accession>A0A7D5JNG8</accession>
<evidence type="ECO:0000313" key="1">
    <source>
        <dbReference type="EMBL" id="QLF80601.1"/>
    </source>
</evidence>
<evidence type="ECO:0000313" key="2">
    <source>
        <dbReference type="Proteomes" id="UP000515626"/>
    </source>
</evidence>
<protein>
    <submittedName>
        <fullName evidence="1">Uncharacterized protein</fullName>
    </submittedName>
</protein>
<proteinExistence type="predicted"/>
<dbReference type="Proteomes" id="UP000515626">
    <property type="component" value="Segment"/>
</dbReference>
<gene>
    <name evidence="1" type="ORF">FP_0012</name>
</gene>
<name>A0A7D5JNG8_9CAUD</name>
<dbReference type="EMBL" id="MT682706">
    <property type="protein sequence ID" value="QLF80601.1"/>
    <property type="molecule type" value="Genomic_DNA"/>
</dbReference>